<gene>
    <name evidence="2" type="ORF">BYL167_LOCUS55432</name>
    <name evidence="3" type="ORF">SMN809_LOCUS82151</name>
</gene>
<evidence type="ECO:0000313" key="4">
    <source>
        <dbReference type="Proteomes" id="UP000681967"/>
    </source>
</evidence>
<evidence type="ECO:0000313" key="3">
    <source>
        <dbReference type="EMBL" id="CAF5221005.1"/>
    </source>
</evidence>
<dbReference type="EMBL" id="CAJOBI010350739">
    <property type="protein sequence ID" value="CAF5221005.1"/>
    <property type="molecule type" value="Genomic_DNA"/>
</dbReference>
<proteinExistence type="predicted"/>
<organism evidence="2 4">
    <name type="scientific">Rotaria magnacalcarata</name>
    <dbReference type="NCBI Taxonomy" id="392030"/>
    <lineage>
        <taxon>Eukaryota</taxon>
        <taxon>Metazoa</taxon>
        <taxon>Spiralia</taxon>
        <taxon>Gnathifera</taxon>
        <taxon>Rotifera</taxon>
        <taxon>Eurotatoria</taxon>
        <taxon>Bdelloidea</taxon>
        <taxon>Philodinida</taxon>
        <taxon>Philodinidae</taxon>
        <taxon>Rotaria</taxon>
    </lineage>
</organism>
<protein>
    <submittedName>
        <fullName evidence="2">Uncharacterized protein</fullName>
    </submittedName>
</protein>
<name>A0A8S3DU74_9BILA</name>
<comment type="caution">
    <text evidence="2">The sequence shown here is derived from an EMBL/GenBank/DDBJ whole genome shotgun (WGS) entry which is preliminary data.</text>
</comment>
<evidence type="ECO:0000313" key="2">
    <source>
        <dbReference type="EMBL" id="CAF5000952.1"/>
    </source>
</evidence>
<evidence type="ECO:0000256" key="1">
    <source>
        <dbReference type="SAM" id="MobiDB-lite"/>
    </source>
</evidence>
<feature type="non-terminal residue" evidence="2">
    <location>
        <position position="43"/>
    </location>
</feature>
<feature type="region of interest" description="Disordered" evidence="1">
    <location>
        <begin position="1"/>
        <end position="20"/>
    </location>
</feature>
<dbReference type="Proteomes" id="UP000681967">
    <property type="component" value="Unassembled WGS sequence"/>
</dbReference>
<dbReference type="EMBL" id="CAJOBH010206724">
    <property type="protein sequence ID" value="CAF5000952.1"/>
    <property type="molecule type" value="Genomic_DNA"/>
</dbReference>
<reference evidence="2" key="1">
    <citation type="submission" date="2021-02" db="EMBL/GenBank/DDBJ databases">
        <authorList>
            <person name="Nowell W R."/>
        </authorList>
    </citation>
    <scope>NUCLEOTIDE SEQUENCE</scope>
</reference>
<dbReference type="AlphaFoldDB" id="A0A8S3DU74"/>
<accession>A0A8S3DU74</accession>
<sequence>MHEHRRRGDDDDDDDGDDNRLDKCVRATAIKFSTVKEIGLIFK</sequence>
<dbReference type="Proteomes" id="UP000676336">
    <property type="component" value="Unassembled WGS sequence"/>
</dbReference>